<dbReference type="Pfam" id="PF05305">
    <property type="entry name" value="DUF732"/>
    <property type="match status" value="1"/>
</dbReference>
<dbReference type="Proteomes" id="UP000467379">
    <property type="component" value="Chromosome"/>
</dbReference>
<feature type="domain" description="DUF732" evidence="1">
    <location>
        <begin position="35"/>
        <end position="109"/>
    </location>
</feature>
<dbReference type="EMBL" id="AP022606">
    <property type="protein sequence ID" value="BBZ10055.1"/>
    <property type="molecule type" value="Genomic_DNA"/>
</dbReference>
<dbReference type="InterPro" id="IPR007969">
    <property type="entry name" value="DUF732"/>
</dbReference>
<reference evidence="2 3" key="1">
    <citation type="journal article" date="2019" name="Emerg. Microbes Infect.">
        <title>Comprehensive subspecies identification of 175 nontuberculous mycobacteria species based on 7547 genomic profiles.</title>
        <authorList>
            <person name="Matsumoto Y."/>
            <person name="Kinjo T."/>
            <person name="Motooka D."/>
            <person name="Nabeya D."/>
            <person name="Jung N."/>
            <person name="Uechi K."/>
            <person name="Horii T."/>
            <person name="Iida T."/>
            <person name="Fujita J."/>
            <person name="Nakamura S."/>
        </authorList>
    </citation>
    <scope>NUCLEOTIDE SEQUENCE [LARGE SCALE GENOMIC DNA]</scope>
    <source>
        <strain evidence="2 3">JCM 12687</strain>
    </source>
</reference>
<name>A0ABN6AX69_9MYCO</name>
<gene>
    <name evidence="2" type="ORF">MBRA_02500</name>
</gene>
<keyword evidence="3" id="KW-1185">Reference proteome</keyword>
<organism evidence="2 3">
    <name type="scientific">Mycobacterium branderi</name>
    <dbReference type="NCBI Taxonomy" id="43348"/>
    <lineage>
        <taxon>Bacteria</taxon>
        <taxon>Bacillati</taxon>
        <taxon>Actinomycetota</taxon>
        <taxon>Actinomycetes</taxon>
        <taxon>Mycobacteriales</taxon>
        <taxon>Mycobacteriaceae</taxon>
        <taxon>Mycobacterium</taxon>
    </lineage>
</organism>
<evidence type="ECO:0000259" key="1">
    <source>
        <dbReference type="Pfam" id="PF05305"/>
    </source>
</evidence>
<proteinExistence type="predicted"/>
<accession>A0ABN6AX69</accession>
<sequence>MVRTRSGWAVSVALAGALMALFGIIGISPANADGKSYLQKLKDAGISTRGGDYEVKEWGYEVCALRAQGKPPTRWVEQAVYQSALHPPYGLTEQQANTIVDLAVSELCDDRDGPPPYEPLP</sequence>
<evidence type="ECO:0000313" key="2">
    <source>
        <dbReference type="EMBL" id="BBZ10055.1"/>
    </source>
</evidence>
<protein>
    <recommendedName>
        <fullName evidence="1">DUF732 domain-containing protein</fullName>
    </recommendedName>
</protein>
<evidence type="ECO:0000313" key="3">
    <source>
        <dbReference type="Proteomes" id="UP000467379"/>
    </source>
</evidence>